<dbReference type="OrthoDB" id="640742at2759"/>
<dbReference type="Pfam" id="PF05042">
    <property type="entry name" value="Caleosin"/>
    <property type="match status" value="1"/>
</dbReference>
<accession>A0A6P6WZW0</accession>
<reference evidence="4" key="2">
    <citation type="submission" date="2025-08" db="UniProtKB">
        <authorList>
            <consortium name="RefSeq"/>
        </authorList>
    </citation>
    <scope>IDENTIFICATION</scope>
    <source>
        <tissue evidence="4">Leaves</tissue>
    </source>
</reference>
<dbReference type="AlphaFoldDB" id="A0A6P6WZW0"/>
<name>A0A6P6WZW0_COFAR</name>
<organism evidence="3 4">
    <name type="scientific">Coffea arabica</name>
    <name type="common">Arabian coffee</name>
    <dbReference type="NCBI Taxonomy" id="13443"/>
    <lineage>
        <taxon>Eukaryota</taxon>
        <taxon>Viridiplantae</taxon>
        <taxon>Streptophyta</taxon>
        <taxon>Embryophyta</taxon>
        <taxon>Tracheophyta</taxon>
        <taxon>Spermatophyta</taxon>
        <taxon>Magnoliopsida</taxon>
        <taxon>eudicotyledons</taxon>
        <taxon>Gunneridae</taxon>
        <taxon>Pentapetalae</taxon>
        <taxon>asterids</taxon>
        <taxon>lamiids</taxon>
        <taxon>Gentianales</taxon>
        <taxon>Rubiaceae</taxon>
        <taxon>Ixoroideae</taxon>
        <taxon>Gardenieae complex</taxon>
        <taxon>Bertiereae - Coffeeae clade</taxon>
        <taxon>Coffeeae</taxon>
        <taxon>Coffea</taxon>
    </lineage>
</organism>
<sequence length="215" mass="24281">MRLERGMAENVEDKAEATQASIASKRNFGSSKQSSGAGTGPRNCGWTALQQHISDFDVNKDGILYPWETYAGLRGIGWNVIASTILTIVFNVTFSYASLPGWVPSLLFPVYIENIHKNKHGDDTENYDKKGSFFSDDFEMLLSTLCPPKSPNKLKLTELWKMPVHIILWIKEKMGWTALYFLARLEAISLSKEADDFDRTLYMARKQAETKVKSS</sequence>
<gene>
    <name evidence="4" type="primary">LOC113737938</name>
</gene>
<feature type="compositionally biased region" description="Basic and acidic residues" evidence="2">
    <location>
        <begin position="1"/>
        <end position="16"/>
    </location>
</feature>
<evidence type="ECO:0000313" key="3">
    <source>
        <dbReference type="Proteomes" id="UP001652660"/>
    </source>
</evidence>
<dbReference type="Proteomes" id="UP001652660">
    <property type="component" value="Chromosome 3e"/>
</dbReference>
<reference evidence="3" key="1">
    <citation type="journal article" date="2025" name="Foods">
        <title>Unveiling the Microbial Signatures of Arabica Coffee Cherries: Insights into Ripeness Specific Diversity, Functional Traits, and Implications for Quality and Safety.</title>
        <authorList>
            <consortium name="RefSeq"/>
            <person name="Tenea G.N."/>
            <person name="Cifuentes V."/>
            <person name="Reyes P."/>
            <person name="Cevallos-Vallejos M."/>
        </authorList>
    </citation>
    <scope>NUCLEOTIDE SEQUENCE [LARGE SCALE GENOMIC DNA]</scope>
</reference>
<dbReference type="InterPro" id="IPR007736">
    <property type="entry name" value="Caleosin-related"/>
</dbReference>
<evidence type="ECO:0000256" key="2">
    <source>
        <dbReference type="SAM" id="MobiDB-lite"/>
    </source>
</evidence>
<dbReference type="PANTHER" id="PTHR31495">
    <property type="entry name" value="PEROXYGENASE 3-RELATED"/>
    <property type="match status" value="1"/>
</dbReference>
<dbReference type="GO" id="GO:0004497">
    <property type="term" value="F:monooxygenase activity"/>
    <property type="evidence" value="ECO:0007669"/>
    <property type="project" value="TreeGrafter"/>
</dbReference>
<dbReference type="RefSeq" id="XP_027120875.2">
    <property type="nucleotide sequence ID" value="XM_027265074.2"/>
</dbReference>
<evidence type="ECO:0000313" key="4">
    <source>
        <dbReference type="RefSeq" id="XP_027120875.2"/>
    </source>
</evidence>
<dbReference type="GO" id="GO:0005509">
    <property type="term" value="F:calcium ion binding"/>
    <property type="evidence" value="ECO:0007669"/>
    <property type="project" value="TreeGrafter"/>
</dbReference>
<comment type="similarity">
    <text evidence="1">Belongs to the caleosin family.</text>
</comment>
<keyword evidence="3" id="KW-1185">Reference proteome</keyword>
<dbReference type="GeneID" id="113737938"/>
<evidence type="ECO:0000256" key="1">
    <source>
        <dbReference type="ARBA" id="ARBA00006765"/>
    </source>
</evidence>
<dbReference type="PANTHER" id="PTHR31495:SF37">
    <property type="entry name" value="PLANT SEED PEROXYGENASE"/>
    <property type="match status" value="1"/>
</dbReference>
<protein>
    <submittedName>
        <fullName evidence="4">Peroxygenase 1-like</fullName>
    </submittedName>
</protein>
<feature type="compositionally biased region" description="Polar residues" evidence="2">
    <location>
        <begin position="18"/>
        <end position="36"/>
    </location>
</feature>
<feature type="region of interest" description="Disordered" evidence="2">
    <location>
        <begin position="1"/>
        <end position="41"/>
    </location>
</feature>
<proteinExistence type="inferred from homology"/>